<dbReference type="Proteomes" id="UP000000798">
    <property type="component" value="Chromosome"/>
</dbReference>
<dbReference type="OrthoDB" id="37272at2"/>
<evidence type="ECO:0000256" key="4">
    <source>
        <dbReference type="ARBA" id="ARBA00022989"/>
    </source>
</evidence>
<evidence type="ECO:0000256" key="1">
    <source>
        <dbReference type="ARBA" id="ARBA00004141"/>
    </source>
</evidence>
<feature type="transmembrane region" description="Helical" evidence="6">
    <location>
        <begin position="363"/>
        <end position="380"/>
    </location>
</feature>
<organism evidence="8 9">
    <name type="scientific">Aquifex aeolicus (strain VF5)</name>
    <dbReference type="NCBI Taxonomy" id="224324"/>
    <lineage>
        <taxon>Bacteria</taxon>
        <taxon>Pseudomonadati</taxon>
        <taxon>Aquificota</taxon>
        <taxon>Aquificia</taxon>
        <taxon>Aquificales</taxon>
        <taxon>Aquificaceae</taxon>
        <taxon>Aquifex</taxon>
    </lineage>
</organism>
<keyword evidence="3 6" id="KW-0812">Transmembrane</keyword>
<dbReference type="Pfam" id="PF03600">
    <property type="entry name" value="CitMHS"/>
    <property type="match status" value="1"/>
</dbReference>
<feature type="transmembrane region" description="Helical" evidence="6">
    <location>
        <begin position="6"/>
        <end position="23"/>
    </location>
</feature>
<dbReference type="eggNOG" id="COG0471">
    <property type="taxonomic scope" value="Bacteria"/>
</dbReference>
<dbReference type="KEGG" id="aae:aq_031"/>
<feature type="transmembrane region" description="Helical" evidence="6">
    <location>
        <begin position="339"/>
        <end position="356"/>
    </location>
</feature>
<dbReference type="InterPro" id="IPR031312">
    <property type="entry name" value="Na/sul_symport_CS"/>
</dbReference>
<name>O66449_AQUAE</name>
<keyword evidence="5 6" id="KW-0472">Membrane</keyword>
<feature type="transmembrane region" description="Helical" evidence="6">
    <location>
        <begin position="70"/>
        <end position="92"/>
    </location>
</feature>
<dbReference type="PROSITE" id="PS01271">
    <property type="entry name" value="NA_SULFATE"/>
    <property type="match status" value="1"/>
</dbReference>
<dbReference type="FunCoup" id="O66449">
    <property type="interactions" value="155"/>
</dbReference>
<dbReference type="EMBL" id="AE000657">
    <property type="protein sequence ID" value="AAC06409.1"/>
    <property type="molecule type" value="Genomic_DNA"/>
</dbReference>
<dbReference type="EnsemblBacteria" id="AAC06409">
    <property type="protein sequence ID" value="AAC06409"/>
    <property type="gene ID" value="aq_031"/>
</dbReference>
<evidence type="ECO:0000259" key="7">
    <source>
        <dbReference type="Pfam" id="PF03600"/>
    </source>
</evidence>
<feature type="transmembrane region" description="Helical" evidence="6">
    <location>
        <begin position="273"/>
        <end position="292"/>
    </location>
</feature>
<evidence type="ECO:0000313" key="8">
    <source>
        <dbReference type="EMBL" id="AAC06409.1"/>
    </source>
</evidence>
<feature type="transmembrane region" description="Helical" evidence="6">
    <location>
        <begin position="301"/>
        <end position="319"/>
    </location>
</feature>
<keyword evidence="9" id="KW-1185">Reference proteome</keyword>
<feature type="domain" description="Citrate transporter-like" evidence="7">
    <location>
        <begin position="39"/>
        <end position="383"/>
    </location>
</feature>
<evidence type="ECO:0000256" key="6">
    <source>
        <dbReference type="SAM" id="Phobius"/>
    </source>
</evidence>
<dbReference type="NCBIfam" id="TIGR00785">
    <property type="entry name" value="dass"/>
    <property type="match status" value="1"/>
</dbReference>
<feature type="transmembrane region" description="Helical" evidence="6">
    <location>
        <begin position="30"/>
        <end position="50"/>
    </location>
</feature>
<keyword evidence="4 6" id="KW-1133">Transmembrane helix</keyword>
<evidence type="ECO:0000256" key="5">
    <source>
        <dbReference type="ARBA" id="ARBA00023136"/>
    </source>
</evidence>
<feature type="transmembrane region" description="Helical" evidence="6">
    <location>
        <begin position="159"/>
        <end position="182"/>
    </location>
</feature>
<evidence type="ECO:0000256" key="2">
    <source>
        <dbReference type="ARBA" id="ARBA00022448"/>
    </source>
</evidence>
<feature type="transmembrane region" description="Helical" evidence="6">
    <location>
        <begin position="386"/>
        <end position="403"/>
    </location>
</feature>
<feature type="transmembrane region" description="Helical" evidence="6">
    <location>
        <begin position="243"/>
        <end position="261"/>
    </location>
</feature>
<feature type="transmembrane region" description="Helical" evidence="6">
    <location>
        <begin position="137"/>
        <end position="152"/>
    </location>
</feature>
<dbReference type="GO" id="GO:0055085">
    <property type="term" value="P:transmembrane transport"/>
    <property type="evidence" value="ECO:0000318"/>
    <property type="project" value="GO_Central"/>
</dbReference>
<dbReference type="CDD" id="cd01115">
    <property type="entry name" value="SLC13_permease"/>
    <property type="match status" value="1"/>
</dbReference>
<feature type="transmembrane region" description="Helical" evidence="6">
    <location>
        <begin position="424"/>
        <end position="444"/>
    </location>
</feature>
<dbReference type="PANTHER" id="PTHR10283">
    <property type="entry name" value="SOLUTE CARRIER FAMILY 13 MEMBER"/>
    <property type="match status" value="1"/>
</dbReference>
<reference evidence="8 9" key="1">
    <citation type="journal article" date="1998" name="Nature">
        <title>The complete genome of the hyperthermophilic bacterium Aquifex aeolicus.</title>
        <authorList>
            <person name="Deckert G."/>
            <person name="Warren P.V."/>
            <person name="Gaasterland T."/>
            <person name="Young W.G."/>
            <person name="Lenox A.L."/>
            <person name="Graham D.E."/>
            <person name="Overbeek R."/>
            <person name="Snead M.A."/>
            <person name="Keller M."/>
            <person name="Aujay M."/>
            <person name="Huber R."/>
            <person name="Feldman R.A."/>
            <person name="Short J.M."/>
            <person name="Olson G.J."/>
            <person name="Swanson R.V."/>
        </authorList>
    </citation>
    <scope>NUCLEOTIDE SEQUENCE [LARGE SCALE GENOMIC DNA]</scope>
    <source>
        <strain evidence="8 9">VF5</strain>
    </source>
</reference>
<dbReference type="GO" id="GO:0015141">
    <property type="term" value="F:succinate transmembrane transporter activity"/>
    <property type="evidence" value="ECO:0007669"/>
    <property type="project" value="UniProtKB-ARBA"/>
</dbReference>
<keyword evidence="2" id="KW-0813">Transport</keyword>
<protein>
    <submittedName>
        <fullName evidence="8">Transporter (Pho87 family)</fullName>
    </submittedName>
</protein>
<comment type="subcellular location">
    <subcellularLocation>
        <location evidence="1">Membrane</location>
        <topology evidence="1">Multi-pass membrane protein</topology>
    </subcellularLocation>
</comment>
<dbReference type="PIR" id="F70302">
    <property type="entry name" value="F70302"/>
</dbReference>
<dbReference type="InterPro" id="IPR004680">
    <property type="entry name" value="Cit_transptr-like_dom"/>
</dbReference>
<dbReference type="AlphaFoldDB" id="O66449"/>
<gene>
    <name evidence="8" type="primary">trnS</name>
    <name evidence="8" type="ordered locus">aq_031</name>
</gene>
<dbReference type="HOGENOM" id="CLU_005170_0_2_0"/>
<dbReference type="RefSeq" id="WP_010879947.1">
    <property type="nucleotide sequence ID" value="NC_000918.1"/>
</dbReference>
<evidence type="ECO:0000256" key="3">
    <source>
        <dbReference type="ARBA" id="ARBA00022692"/>
    </source>
</evidence>
<proteinExistence type="predicted"/>
<accession>O66449</accession>
<evidence type="ECO:0000313" key="9">
    <source>
        <dbReference type="Proteomes" id="UP000000798"/>
    </source>
</evidence>
<dbReference type="PANTHER" id="PTHR10283:SF82">
    <property type="entry name" value="SOLUTE CARRIER FAMILY 13 MEMBER 2"/>
    <property type="match status" value="1"/>
</dbReference>
<feature type="transmembrane region" description="Helical" evidence="6">
    <location>
        <begin position="113"/>
        <end position="131"/>
    </location>
</feature>
<dbReference type="InterPro" id="IPR001898">
    <property type="entry name" value="SLC13A/DASS"/>
</dbReference>
<feature type="transmembrane region" description="Helical" evidence="6">
    <location>
        <begin position="202"/>
        <end position="222"/>
    </location>
</feature>
<dbReference type="GO" id="GO:0005886">
    <property type="term" value="C:plasma membrane"/>
    <property type="evidence" value="ECO:0000318"/>
    <property type="project" value="GO_Central"/>
</dbReference>
<dbReference type="GO" id="GO:0022857">
    <property type="term" value="F:transmembrane transporter activity"/>
    <property type="evidence" value="ECO:0000318"/>
    <property type="project" value="GO_Central"/>
</dbReference>
<sequence>MNKNVFLVLAILVFFGVLITSPFEGNVNKGIAILLLAAILWITEALPLPVTALLIPVSGVLLGVFDVKTALSYFAHPLIFLFFGGFVLAVALSKYQIDEYIAHKIVSVAQGKFLPSVFLLMLATSLISMWISNTSTTAMMLPLALGILAGVRETEREKVFPFVLLGIAYSASVGGIGTLVGSPPNGIAAGILGLSFPDWLKFGIPVFLILFPLLFAILFLVFRPTSDLKVERVQEIKFEFTPQRVLVLLIFLFTALAWIFSKKIAPIFEVKKYFDTVVALLAVVALFIFRLLDWRDVKEGVSWGTLLLFGGGIALSGIMKKTGTAKFISQELVDVLHGLPTFLFLLTIVLFVIFLTELMSNTATTALIAPILFSTAQMIGKPPEMLVIPAAVAASCAFMLPVATPPNAIVYGTGYIKQSQMMRVGLILNIVFSIVLAAFFTVYVGG</sequence>
<dbReference type="InParanoid" id="O66449"/>
<dbReference type="STRING" id="224324.aq_031"/>
<dbReference type="PATRIC" id="fig|224324.8.peg.25"/>